<evidence type="ECO:0000313" key="1">
    <source>
        <dbReference type="EMBL" id="KAJ2998955.1"/>
    </source>
</evidence>
<accession>A0ACC1PQS6</accession>
<organism evidence="1 2">
    <name type="scientific">Trametes sanguinea</name>
    <dbReference type="NCBI Taxonomy" id="158606"/>
    <lineage>
        <taxon>Eukaryota</taxon>
        <taxon>Fungi</taxon>
        <taxon>Dikarya</taxon>
        <taxon>Basidiomycota</taxon>
        <taxon>Agaricomycotina</taxon>
        <taxon>Agaricomycetes</taxon>
        <taxon>Polyporales</taxon>
        <taxon>Polyporaceae</taxon>
        <taxon>Trametes</taxon>
    </lineage>
</organism>
<keyword evidence="2" id="KW-1185">Reference proteome</keyword>
<dbReference type="Proteomes" id="UP001144978">
    <property type="component" value="Unassembled WGS sequence"/>
</dbReference>
<gene>
    <name evidence="1" type="ORF">NUW54_g6983</name>
</gene>
<dbReference type="EMBL" id="JANSHE010001941">
    <property type="protein sequence ID" value="KAJ2998955.1"/>
    <property type="molecule type" value="Genomic_DNA"/>
</dbReference>
<reference evidence="1" key="1">
    <citation type="submission" date="2022-08" db="EMBL/GenBank/DDBJ databases">
        <title>Genome Sequence of Pycnoporus sanguineus.</title>
        <authorList>
            <person name="Buettner E."/>
        </authorList>
    </citation>
    <scope>NUCLEOTIDE SEQUENCE</scope>
    <source>
        <strain evidence="1">CG-C14</strain>
    </source>
</reference>
<sequence length="188" mass="20195">MAHRDWVVSVCGLLALALALMCRRAQDGLPRLLSPLKISVLWLHLSKTMSPAVRPVSELNGDATDAQKVRVIEARQMELSRLAVMPDLPRRLAEAIPSLRYLAIVDDGPNLATLALPVDGDLSRGDSGYSQRRRGRPASRGVADDRRGPSILADRSGGVGFEDLSACAFQRVGTCTGGDDFSSSAGTW</sequence>
<proteinExistence type="predicted"/>
<evidence type="ECO:0000313" key="2">
    <source>
        <dbReference type="Proteomes" id="UP001144978"/>
    </source>
</evidence>
<comment type="caution">
    <text evidence="1">The sequence shown here is derived from an EMBL/GenBank/DDBJ whole genome shotgun (WGS) entry which is preliminary data.</text>
</comment>
<protein>
    <submittedName>
        <fullName evidence="1">Uncharacterized protein</fullName>
    </submittedName>
</protein>
<name>A0ACC1PQS6_9APHY</name>